<dbReference type="OrthoDB" id="509821at2759"/>
<dbReference type="STRING" id="5722.A2DIL1"/>
<dbReference type="SMR" id="A2DIL1"/>
<evidence type="ECO:0000256" key="1">
    <source>
        <dbReference type="SAM" id="Phobius"/>
    </source>
</evidence>
<keyword evidence="1" id="KW-0472">Membrane</keyword>
<dbReference type="VEuPathDB" id="TrichDB:TVAG_178590"/>
<feature type="transmembrane region" description="Helical" evidence="1">
    <location>
        <begin position="86"/>
        <end position="108"/>
    </location>
</feature>
<gene>
    <name evidence="2" type="ORF">TVAG_178590</name>
</gene>
<dbReference type="Pfam" id="PF09786">
    <property type="entry name" value="CytochromB561_N"/>
    <property type="match status" value="1"/>
</dbReference>
<dbReference type="GO" id="GO:0016020">
    <property type="term" value="C:membrane"/>
    <property type="evidence" value="ECO:0000318"/>
    <property type="project" value="GO_Central"/>
</dbReference>
<reference evidence="2" key="1">
    <citation type="submission" date="2006-10" db="EMBL/GenBank/DDBJ databases">
        <authorList>
            <person name="Amadeo P."/>
            <person name="Zhao Q."/>
            <person name="Wortman J."/>
            <person name="Fraser-Liggett C."/>
            <person name="Carlton J."/>
        </authorList>
    </citation>
    <scope>NUCLEOTIDE SEQUENCE</scope>
    <source>
        <strain evidence="2">G3</strain>
    </source>
</reference>
<dbReference type="InterPro" id="IPR019176">
    <property type="entry name" value="Cytochrome_B561-rel"/>
</dbReference>
<dbReference type="VEuPathDB" id="TrichDB:TVAGG3_0602630"/>
<keyword evidence="1" id="KW-1133">Transmembrane helix</keyword>
<keyword evidence="1" id="KW-0812">Transmembrane</keyword>
<dbReference type="PANTHER" id="PTHR21780">
    <property type="entry name" value="TRANSMEMBRANE PROTEIN 209"/>
    <property type="match status" value="1"/>
</dbReference>
<dbReference type="KEGG" id="tva:5465345"/>
<evidence type="ECO:0000313" key="3">
    <source>
        <dbReference type="Proteomes" id="UP000001542"/>
    </source>
</evidence>
<organism evidence="2 3">
    <name type="scientific">Trichomonas vaginalis (strain ATCC PRA-98 / G3)</name>
    <dbReference type="NCBI Taxonomy" id="412133"/>
    <lineage>
        <taxon>Eukaryota</taxon>
        <taxon>Metamonada</taxon>
        <taxon>Parabasalia</taxon>
        <taxon>Trichomonadida</taxon>
        <taxon>Trichomonadidae</taxon>
        <taxon>Trichomonas</taxon>
    </lineage>
</organism>
<dbReference type="EMBL" id="DS113204">
    <property type="protein sequence ID" value="EAY19815.1"/>
    <property type="molecule type" value="Genomic_DNA"/>
</dbReference>
<reference evidence="2" key="2">
    <citation type="journal article" date="2007" name="Science">
        <title>Draft genome sequence of the sexually transmitted pathogen Trichomonas vaginalis.</title>
        <authorList>
            <person name="Carlton J.M."/>
            <person name="Hirt R.P."/>
            <person name="Silva J.C."/>
            <person name="Delcher A.L."/>
            <person name="Schatz M."/>
            <person name="Zhao Q."/>
            <person name="Wortman J.R."/>
            <person name="Bidwell S.L."/>
            <person name="Alsmark U.C.M."/>
            <person name="Besteiro S."/>
            <person name="Sicheritz-Ponten T."/>
            <person name="Noel C.J."/>
            <person name="Dacks J.B."/>
            <person name="Foster P.G."/>
            <person name="Simillion C."/>
            <person name="Van de Peer Y."/>
            <person name="Miranda-Saavedra D."/>
            <person name="Barton G.J."/>
            <person name="Westrop G.D."/>
            <person name="Mueller S."/>
            <person name="Dessi D."/>
            <person name="Fiori P.L."/>
            <person name="Ren Q."/>
            <person name="Paulsen I."/>
            <person name="Zhang H."/>
            <person name="Bastida-Corcuera F.D."/>
            <person name="Simoes-Barbosa A."/>
            <person name="Brown M.T."/>
            <person name="Hayes R.D."/>
            <person name="Mukherjee M."/>
            <person name="Okumura C.Y."/>
            <person name="Schneider R."/>
            <person name="Smith A.J."/>
            <person name="Vanacova S."/>
            <person name="Villalvazo M."/>
            <person name="Haas B.J."/>
            <person name="Pertea M."/>
            <person name="Feldblyum T.V."/>
            <person name="Utterback T.R."/>
            <person name="Shu C.L."/>
            <person name="Osoegawa K."/>
            <person name="de Jong P.J."/>
            <person name="Hrdy I."/>
            <person name="Horvathova L."/>
            <person name="Zubacova Z."/>
            <person name="Dolezal P."/>
            <person name="Malik S.B."/>
            <person name="Logsdon J.M. Jr."/>
            <person name="Henze K."/>
            <person name="Gupta A."/>
            <person name="Wang C.C."/>
            <person name="Dunne R.L."/>
            <person name="Upcroft J.A."/>
            <person name="Upcroft P."/>
            <person name="White O."/>
            <person name="Salzberg S.L."/>
            <person name="Tang P."/>
            <person name="Chiu C.-H."/>
            <person name="Lee Y.-S."/>
            <person name="Embley T.M."/>
            <person name="Coombs G.H."/>
            <person name="Mottram J.C."/>
            <person name="Tachezy J."/>
            <person name="Fraser-Liggett C.M."/>
            <person name="Johnson P.J."/>
        </authorList>
    </citation>
    <scope>NUCLEOTIDE SEQUENCE [LARGE SCALE GENOMIC DNA]</scope>
    <source>
        <strain evidence="2">G3</strain>
    </source>
</reference>
<protein>
    <submittedName>
        <fullName evidence="2">Uncharacterized protein</fullName>
    </submittedName>
</protein>
<evidence type="ECO:0000313" key="2">
    <source>
        <dbReference type="EMBL" id="EAY19815.1"/>
    </source>
</evidence>
<dbReference type="RefSeq" id="XP_001580801.1">
    <property type="nucleotide sequence ID" value="XM_001580751.1"/>
</dbReference>
<feature type="transmembrane region" description="Helical" evidence="1">
    <location>
        <begin position="114"/>
        <end position="136"/>
    </location>
</feature>
<name>A2DIL1_TRIV3</name>
<proteinExistence type="predicted"/>
<sequence length="436" mass="50810">MPKFSLIHRPYTRKLSQGIMKKATDQQTQAYFGQFKIKNSSKYKSTTDIPFPETHNEFLKTQAFEPVETLKAKQILMKDSHSIHSLVLKPLYFLLLSILTLSLHMLGIKRRYNLYLTIIFFVLTLSNIFFAILEIIKRRRNTTREIFIPVKQQKQEFDLQNPYLKFVKDNSTVVPLPTAVSNAALDLYRPFVPSDRPTASFQSNVNTLSIDTSIDQLAADSLRSLGLSDSEYGQYLLNFKTFISNIILKKLVKELHSDSHLIEAIVSLPAYENHREYVIERIKKLAASQYLAGHFGDRGDRFKDSEWNSEMPSDNQILMHVFGTWLSYFMSHNKKHHLTNIFKTKFVTLKRDPSLESTQGQLLCVEDWVRFYVLAKDKKTGQTRRFWAFPGRDSMYSALVIFFYIIKRDENNILDCADLQVEPICMDRVFSMSRFE</sequence>
<dbReference type="AlphaFoldDB" id="A2DIL1"/>
<keyword evidence="3" id="KW-1185">Reference proteome</keyword>
<dbReference type="PANTHER" id="PTHR21780:SF0">
    <property type="entry name" value="TRANSMEMBRANE PROTEIN 209"/>
    <property type="match status" value="1"/>
</dbReference>
<dbReference type="InParanoid" id="A2DIL1"/>
<dbReference type="eggNOG" id="KOG4670">
    <property type="taxonomic scope" value="Eukaryota"/>
</dbReference>
<accession>A2DIL1</accession>
<dbReference type="Proteomes" id="UP000001542">
    <property type="component" value="Unassembled WGS sequence"/>
</dbReference>